<accession>A0A919NGX6</accession>
<evidence type="ECO:0000313" key="3">
    <source>
        <dbReference type="Proteomes" id="UP000623608"/>
    </source>
</evidence>
<keyword evidence="1" id="KW-1133">Transmembrane helix</keyword>
<keyword evidence="1" id="KW-0812">Transmembrane</keyword>
<dbReference type="Proteomes" id="UP000623608">
    <property type="component" value="Unassembled WGS sequence"/>
</dbReference>
<dbReference type="AlphaFoldDB" id="A0A919NGX6"/>
<dbReference type="EMBL" id="BOMY01000002">
    <property type="protein sequence ID" value="GIF17909.1"/>
    <property type="molecule type" value="Genomic_DNA"/>
</dbReference>
<feature type="transmembrane region" description="Helical" evidence="1">
    <location>
        <begin position="6"/>
        <end position="29"/>
    </location>
</feature>
<reference evidence="2" key="1">
    <citation type="submission" date="2021-01" db="EMBL/GenBank/DDBJ databases">
        <title>Whole genome shotgun sequence of Actinoplanes tereljensis NBRC 105297.</title>
        <authorList>
            <person name="Komaki H."/>
            <person name="Tamura T."/>
        </authorList>
    </citation>
    <scope>NUCLEOTIDE SEQUENCE</scope>
    <source>
        <strain evidence="2">NBRC 105297</strain>
    </source>
</reference>
<organism evidence="2 3">
    <name type="scientific">Paractinoplanes tereljensis</name>
    <dbReference type="NCBI Taxonomy" id="571912"/>
    <lineage>
        <taxon>Bacteria</taxon>
        <taxon>Bacillati</taxon>
        <taxon>Actinomycetota</taxon>
        <taxon>Actinomycetes</taxon>
        <taxon>Micromonosporales</taxon>
        <taxon>Micromonosporaceae</taxon>
        <taxon>Paractinoplanes</taxon>
    </lineage>
</organism>
<protein>
    <submittedName>
        <fullName evidence="2">Uncharacterized protein</fullName>
    </submittedName>
</protein>
<name>A0A919NGX6_9ACTN</name>
<sequence length="182" mass="20291">MSEIPWWGLPLVAVVFALAGAATALLVTARNEHVRSQRKRTRRWYEERKDAYVALLAVFERNTYRLRSAYDSGDKPASGLAYVDEAAPALMRVRLLASGPVRSAALAVHVLLQKLHGEMNPASVSGVQPQTHFRELLTQVPLVIQQFEEAVRVELRIDVEAPAGSELSNGEVRGRARQLLRR</sequence>
<keyword evidence="1" id="KW-0472">Membrane</keyword>
<keyword evidence="3" id="KW-1185">Reference proteome</keyword>
<dbReference type="RefSeq" id="WP_203798453.1">
    <property type="nucleotide sequence ID" value="NZ_BOMY01000002.1"/>
</dbReference>
<proteinExistence type="predicted"/>
<comment type="caution">
    <text evidence="2">The sequence shown here is derived from an EMBL/GenBank/DDBJ whole genome shotgun (WGS) entry which is preliminary data.</text>
</comment>
<evidence type="ECO:0000256" key="1">
    <source>
        <dbReference type="SAM" id="Phobius"/>
    </source>
</evidence>
<evidence type="ECO:0000313" key="2">
    <source>
        <dbReference type="EMBL" id="GIF17909.1"/>
    </source>
</evidence>
<gene>
    <name evidence="2" type="ORF">Ate02nite_06390</name>
</gene>